<feature type="domain" description="Alpha/beta hydrolase fold-3" evidence="2">
    <location>
        <begin position="326"/>
        <end position="392"/>
    </location>
</feature>
<name>A0A2X0L8F7_9BASI</name>
<dbReference type="Proteomes" id="UP000249723">
    <property type="component" value="Unassembled WGS sequence"/>
</dbReference>
<dbReference type="SUPFAM" id="SSF53474">
    <property type="entry name" value="alpha/beta-Hydrolases"/>
    <property type="match status" value="1"/>
</dbReference>
<dbReference type="InterPro" id="IPR013094">
    <property type="entry name" value="AB_hydrolase_3"/>
</dbReference>
<evidence type="ECO:0000256" key="1">
    <source>
        <dbReference type="ARBA" id="ARBA00022801"/>
    </source>
</evidence>
<evidence type="ECO:0000259" key="2">
    <source>
        <dbReference type="Pfam" id="PF07859"/>
    </source>
</evidence>
<organism evidence="3 4">
    <name type="scientific">Microbotryum saponariae</name>
    <dbReference type="NCBI Taxonomy" id="289078"/>
    <lineage>
        <taxon>Eukaryota</taxon>
        <taxon>Fungi</taxon>
        <taxon>Dikarya</taxon>
        <taxon>Basidiomycota</taxon>
        <taxon>Pucciniomycotina</taxon>
        <taxon>Microbotryomycetes</taxon>
        <taxon>Microbotryales</taxon>
        <taxon>Microbotryaceae</taxon>
        <taxon>Microbotryum</taxon>
    </lineage>
</organism>
<dbReference type="PANTHER" id="PTHR48081:SF26">
    <property type="entry name" value="ALPHA_BETA HYDROLASE FOLD-3 DOMAIN-CONTAINING PROTEIN"/>
    <property type="match status" value="1"/>
</dbReference>
<dbReference type="InterPro" id="IPR050300">
    <property type="entry name" value="GDXG_lipolytic_enzyme"/>
</dbReference>
<proteinExistence type="predicted"/>
<dbReference type="STRING" id="289078.A0A2X0L8F7"/>
<protein>
    <submittedName>
        <fullName evidence="3">BZ3500_MvSof-1268-A1-R1_Chr10-1g02574 protein</fullName>
    </submittedName>
</protein>
<accession>A0A2X0L8F7</accession>
<gene>
    <name evidence="3" type="ORF">BZ3500_MVSOF-1268-A1-R1_CHR10-1G02574</name>
</gene>
<dbReference type="InterPro" id="IPR029058">
    <property type="entry name" value="AB_hydrolase_fold"/>
</dbReference>
<sequence length="528" mass="57593">MAQVQEEHKDDASTGPPAGLIGRSLATLSAAWTQRALVQTALVTTARFYTIGCGHEAWDLRTALFIGIARAVSEESKKRQDPNAVLDPAKATQSARKRLVTLEMKNPKFGACVEIKIPVKPKRGLGGILELLDQEEEVGREIPAEWQLHKDVKGKANERVLLYFHGGGYTRRSPMGLLNPRTHRPISLHLSQELGCRVLSVDYRLAPETVFPGALYDAVTSYLYLTEELKVSPSNVLIGGDSAGAGLCLSLMLYLRDTKMNQVAGAILLSPFCDITHSLHSWESNGVGPSIPAHVLGLGETNHSTFIQHLDYLSVPVDPSPLNPAKLYAPSNALHPYVTSVLADHQNLPPLLLQAGGAETLRDEVTLLAHRADRAGVDVTHEIYDSGVHVTHLLFESELARVCRIQVGVWAKKVQGPEKLKTRSEGWSEVDALFGSEWKRLEGNATDGGANKSGGAEKKATPQPAYIFEPVVQEAPQIHLRQNANEEVAKAVEEDAEYKPRKGLTTIFVPKRNPKAGLVGQVRGVLHL</sequence>
<dbReference type="AlphaFoldDB" id="A0A2X0L8F7"/>
<reference evidence="4" key="1">
    <citation type="submission" date="2016-10" db="EMBL/GenBank/DDBJ databases">
        <authorList>
            <person name="Jeantristanb JTB J.-T."/>
            <person name="Ricardo R."/>
        </authorList>
    </citation>
    <scope>NUCLEOTIDE SEQUENCE [LARGE SCALE GENOMIC DNA]</scope>
</reference>
<dbReference type="OrthoDB" id="2152029at2759"/>
<dbReference type="EMBL" id="FMWP01000116">
    <property type="protein sequence ID" value="SDA01310.1"/>
    <property type="molecule type" value="Genomic_DNA"/>
</dbReference>
<evidence type="ECO:0000313" key="3">
    <source>
        <dbReference type="EMBL" id="SDA01310.1"/>
    </source>
</evidence>
<evidence type="ECO:0000313" key="4">
    <source>
        <dbReference type="Proteomes" id="UP000249723"/>
    </source>
</evidence>
<keyword evidence="1" id="KW-0378">Hydrolase</keyword>
<keyword evidence="4" id="KW-1185">Reference proteome</keyword>
<dbReference type="Pfam" id="PF07859">
    <property type="entry name" value="Abhydrolase_3"/>
    <property type="match status" value="2"/>
</dbReference>
<dbReference type="Gene3D" id="3.40.50.1820">
    <property type="entry name" value="alpha/beta hydrolase"/>
    <property type="match status" value="1"/>
</dbReference>
<dbReference type="GO" id="GO:0016787">
    <property type="term" value="F:hydrolase activity"/>
    <property type="evidence" value="ECO:0007669"/>
    <property type="project" value="UniProtKB-KW"/>
</dbReference>
<feature type="domain" description="Alpha/beta hydrolase fold-3" evidence="2">
    <location>
        <begin position="161"/>
        <end position="282"/>
    </location>
</feature>
<dbReference type="PANTHER" id="PTHR48081">
    <property type="entry name" value="AB HYDROLASE SUPERFAMILY PROTEIN C4A8.06C"/>
    <property type="match status" value="1"/>
</dbReference>